<organism evidence="2 3">
    <name type="scientific">Protopolystoma xenopodis</name>
    <dbReference type="NCBI Taxonomy" id="117903"/>
    <lineage>
        <taxon>Eukaryota</taxon>
        <taxon>Metazoa</taxon>
        <taxon>Spiralia</taxon>
        <taxon>Lophotrochozoa</taxon>
        <taxon>Platyhelminthes</taxon>
        <taxon>Monogenea</taxon>
        <taxon>Polyopisthocotylea</taxon>
        <taxon>Polystomatidea</taxon>
        <taxon>Polystomatidae</taxon>
        <taxon>Protopolystoma</taxon>
    </lineage>
</organism>
<evidence type="ECO:0000256" key="1">
    <source>
        <dbReference type="SAM" id="SignalP"/>
    </source>
</evidence>
<evidence type="ECO:0000313" key="2">
    <source>
        <dbReference type="EMBL" id="VEL10786.1"/>
    </source>
</evidence>
<comment type="caution">
    <text evidence="2">The sequence shown here is derived from an EMBL/GenBank/DDBJ whole genome shotgun (WGS) entry which is preliminary data.</text>
</comment>
<keyword evidence="1" id="KW-0732">Signal</keyword>
<gene>
    <name evidence="2" type="ORF">PXEA_LOCUS4226</name>
</gene>
<accession>A0A3S5FC77</accession>
<evidence type="ECO:0000313" key="3">
    <source>
        <dbReference type="Proteomes" id="UP000784294"/>
    </source>
</evidence>
<dbReference type="Proteomes" id="UP000784294">
    <property type="component" value="Unassembled WGS sequence"/>
</dbReference>
<dbReference type="EMBL" id="CAAALY010009934">
    <property type="protein sequence ID" value="VEL10786.1"/>
    <property type="molecule type" value="Genomic_DNA"/>
</dbReference>
<name>A0A3S5FC77_9PLAT</name>
<sequence>MIILVHLILSFLHFWDVYGYDYCLGRLLALRPASAAKWTVFQQSLSSTYQPENYDRGPIWRFRRPHLLAYTNQSFIRLAEPEVQVGCDHRVEHFDWFFRILRFVDSRSHLQ</sequence>
<dbReference type="AlphaFoldDB" id="A0A3S5FC77"/>
<feature type="chain" id="PRO_5018537124" evidence="1">
    <location>
        <begin position="20"/>
        <end position="111"/>
    </location>
</feature>
<keyword evidence="3" id="KW-1185">Reference proteome</keyword>
<protein>
    <submittedName>
        <fullName evidence="2">Uncharacterized protein</fullName>
    </submittedName>
</protein>
<reference evidence="2" key="1">
    <citation type="submission" date="2018-11" db="EMBL/GenBank/DDBJ databases">
        <authorList>
            <consortium name="Pathogen Informatics"/>
        </authorList>
    </citation>
    <scope>NUCLEOTIDE SEQUENCE</scope>
</reference>
<proteinExistence type="predicted"/>
<feature type="signal peptide" evidence="1">
    <location>
        <begin position="1"/>
        <end position="19"/>
    </location>
</feature>